<evidence type="ECO:0000313" key="2">
    <source>
        <dbReference type="EMBL" id="WUN77150.1"/>
    </source>
</evidence>
<evidence type="ECO:0000256" key="1">
    <source>
        <dbReference type="SAM" id="MobiDB-lite"/>
    </source>
</evidence>
<sequence length="70" mass="7613">MKKCQAVLIAKGLRNVPVMFAWDTDGNLTLALRLDTTEGTARSMPVPVPITHGTGQGLCGFQGSARDRWR</sequence>
<gene>
    <name evidence="2" type="ORF">OHA91_00725</name>
</gene>
<reference evidence="2" key="1">
    <citation type="submission" date="2022-10" db="EMBL/GenBank/DDBJ databases">
        <title>The complete genomes of actinobacterial strains from the NBC collection.</title>
        <authorList>
            <person name="Joergensen T.S."/>
            <person name="Alvarez Arevalo M."/>
            <person name="Sterndorff E.B."/>
            <person name="Faurdal D."/>
            <person name="Vuksanovic O."/>
            <person name="Mourched A.-S."/>
            <person name="Charusanti P."/>
            <person name="Shaw S."/>
            <person name="Blin K."/>
            <person name="Weber T."/>
        </authorList>
    </citation>
    <scope>NUCLEOTIDE SEQUENCE</scope>
    <source>
        <strain evidence="2">NBC_00303</strain>
    </source>
</reference>
<name>A0ABZ1Q3U8_9ACTN</name>
<dbReference type="Proteomes" id="UP001432312">
    <property type="component" value="Chromosome"/>
</dbReference>
<protein>
    <submittedName>
        <fullName evidence="2">Uncharacterized protein</fullName>
    </submittedName>
</protein>
<dbReference type="EMBL" id="CP108036">
    <property type="protein sequence ID" value="WUN77150.1"/>
    <property type="molecule type" value="Genomic_DNA"/>
</dbReference>
<organism evidence="2 3">
    <name type="scientific">Streptomyces erythrochromogenes</name>
    <dbReference type="NCBI Taxonomy" id="285574"/>
    <lineage>
        <taxon>Bacteria</taxon>
        <taxon>Bacillati</taxon>
        <taxon>Actinomycetota</taxon>
        <taxon>Actinomycetes</taxon>
        <taxon>Kitasatosporales</taxon>
        <taxon>Streptomycetaceae</taxon>
        <taxon>Streptomyces</taxon>
    </lineage>
</organism>
<accession>A0ABZ1Q3U8</accession>
<feature type="region of interest" description="Disordered" evidence="1">
    <location>
        <begin position="42"/>
        <end position="70"/>
    </location>
</feature>
<keyword evidence="3" id="KW-1185">Reference proteome</keyword>
<dbReference type="GeneID" id="95494515"/>
<dbReference type="RefSeq" id="WP_328738279.1">
    <property type="nucleotide sequence ID" value="NZ_CP108036.1"/>
</dbReference>
<evidence type="ECO:0000313" key="3">
    <source>
        <dbReference type="Proteomes" id="UP001432312"/>
    </source>
</evidence>
<proteinExistence type="predicted"/>